<dbReference type="SUPFAM" id="SSF56112">
    <property type="entry name" value="Protein kinase-like (PK-like)"/>
    <property type="match status" value="1"/>
</dbReference>
<feature type="compositionally biased region" description="Low complexity" evidence="1">
    <location>
        <begin position="1"/>
        <end position="12"/>
    </location>
</feature>
<dbReference type="EMBL" id="JADBEK010000001">
    <property type="protein sequence ID" value="MBE1591148.1"/>
    <property type="molecule type" value="Genomic_DNA"/>
</dbReference>
<evidence type="ECO:0000256" key="1">
    <source>
        <dbReference type="SAM" id="MobiDB-lite"/>
    </source>
</evidence>
<dbReference type="GO" id="GO:0016301">
    <property type="term" value="F:kinase activity"/>
    <property type="evidence" value="ECO:0007669"/>
    <property type="project" value="UniProtKB-KW"/>
</dbReference>
<evidence type="ECO:0000313" key="3">
    <source>
        <dbReference type="EMBL" id="MBE1591148.1"/>
    </source>
</evidence>
<dbReference type="InterPro" id="IPR011009">
    <property type="entry name" value="Kinase-like_dom_sf"/>
</dbReference>
<protein>
    <submittedName>
        <fullName evidence="3">Aminoglycoside phosphotransferase (APT) family kinase protein</fullName>
    </submittedName>
</protein>
<keyword evidence="3" id="KW-0808">Transferase</keyword>
<accession>A0ABR9MF28</accession>
<feature type="compositionally biased region" description="Basic residues" evidence="1">
    <location>
        <begin position="140"/>
        <end position="150"/>
    </location>
</feature>
<reference evidence="3 4" key="1">
    <citation type="submission" date="2020-10" db="EMBL/GenBank/DDBJ databases">
        <title>Sequencing the genomes of 1000 actinobacteria strains.</title>
        <authorList>
            <person name="Klenk H.-P."/>
        </authorList>
    </citation>
    <scope>NUCLEOTIDE SEQUENCE [LARGE SCALE GENOMIC DNA]</scope>
    <source>
        <strain evidence="3 4">DSM 43173</strain>
    </source>
</reference>
<gene>
    <name evidence="3" type="ORF">H4W80_009406</name>
</gene>
<feature type="region of interest" description="Disordered" evidence="1">
    <location>
        <begin position="136"/>
        <end position="159"/>
    </location>
</feature>
<organism evidence="3 4">
    <name type="scientific">Nonomuraea angiospora</name>
    <dbReference type="NCBI Taxonomy" id="46172"/>
    <lineage>
        <taxon>Bacteria</taxon>
        <taxon>Bacillati</taxon>
        <taxon>Actinomycetota</taxon>
        <taxon>Actinomycetes</taxon>
        <taxon>Streptosporangiales</taxon>
        <taxon>Streptosporangiaceae</taxon>
        <taxon>Nonomuraea</taxon>
    </lineage>
</organism>
<sequence length="159" mass="17665">MAAAARPALPLPISEPLAKGRPGDGYPFPWSVYRWLPGETTEELADPVEAAKELAGFVSALQRIDATGGPGPSWSNAFRGVPMGDKRDSVAAEARVRPKIEALRGIGHALQDRPTARCLSVWLGRPASQPRWSSIGRRERWLRRHRRRRSAPTEPMRER</sequence>
<proteinExistence type="predicted"/>
<feature type="region of interest" description="Disordered" evidence="1">
    <location>
        <begin position="1"/>
        <end position="24"/>
    </location>
</feature>
<dbReference type="InterPro" id="IPR002575">
    <property type="entry name" value="Aminoglycoside_PTrfase"/>
</dbReference>
<comment type="caution">
    <text evidence="3">The sequence shown here is derived from an EMBL/GenBank/DDBJ whole genome shotgun (WGS) entry which is preliminary data.</text>
</comment>
<dbReference type="Pfam" id="PF01636">
    <property type="entry name" value="APH"/>
    <property type="match status" value="1"/>
</dbReference>
<keyword evidence="4" id="KW-1185">Reference proteome</keyword>
<keyword evidence="3" id="KW-0418">Kinase</keyword>
<feature type="domain" description="Aminoglycoside phosphotransferase" evidence="2">
    <location>
        <begin position="5"/>
        <end position="80"/>
    </location>
</feature>
<dbReference type="RefSeq" id="WP_225964038.1">
    <property type="nucleotide sequence ID" value="NZ_JADBEK010000001.1"/>
</dbReference>
<name>A0ABR9MF28_9ACTN</name>
<dbReference type="Proteomes" id="UP000633509">
    <property type="component" value="Unassembled WGS sequence"/>
</dbReference>
<evidence type="ECO:0000313" key="4">
    <source>
        <dbReference type="Proteomes" id="UP000633509"/>
    </source>
</evidence>
<evidence type="ECO:0000259" key="2">
    <source>
        <dbReference type="Pfam" id="PF01636"/>
    </source>
</evidence>